<sequence length="108" mass="11841">MSGALFMAFVACLMVSSVAANGFSTQYQGHTQHPTIPEHCLYKELDLAVPLHGFLLPAGHNGYCIRLECTDDYLLLIRQCPSIASLKPCKLTSDLSKPYPGCCPKYDC</sequence>
<feature type="chain" id="PRO_5040500225" description="Single domain-containing protein" evidence="3">
    <location>
        <begin position="21"/>
        <end position="108"/>
    </location>
</feature>
<proteinExistence type="predicted"/>
<dbReference type="SMART" id="SM01318">
    <property type="entry name" value="SVWC"/>
    <property type="match status" value="1"/>
</dbReference>
<dbReference type="PANTHER" id="PTHR39957">
    <property type="entry name" value="AT09846P1-RELATED"/>
    <property type="match status" value="1"/>
</dbReference>
<gene>
    <name evidence="5" type="ORF">M5D96_013934</name>
</gene>
<dbReference type="InterPro" id="IPR053308">
    <property type="entry name" value="Vago-like"/>
</dbReference>
<comment type="subcellular location">
    <subcellularLocation>
        <location evidence="1">Secreted</location>
    </subcellularLocation>
</comment>
<evidence type="ECO:0000256" key="3">
    <source>
        <dbReference type="SAM" id="SignalP"/>
    </source>
</evidence>
<dbReference type="PANTHER" id="PTHR39957:SF2">
    <property type="entry name" value="GEO11553P1"/>
    <property type="match status" value="1"/>
</dbReference>
<organism evidence="5 6">
    <name type="scientific">Drosophila gunungcola</name>
    <name type="common">fruit fly</name>
    <dbReference type="NCBI Taxonomy" id="103775"/>
    <lineage>
        <taxon>Eukaryota</taxon>
        <taxon>Metazoa</taxon>
        <taxon>Ecdysozoa</taxon>
        <taxon>Arthropoda</taxon>
        <taxon>Hexapoda</taxon>
        <taxon>Insecta</taxon>
        <taxon>Pterygota</taxon>
        <taxon>Neoptera</taxon>
        <taxon>Endopterygota</taxon>
        <taxon>Diptera</taxon>
        <taxon>Brachycera</taxon>
        <taxon>Muscomorpha</taxon>
        <taxon>Ephydroidea</taxon>
        <taxon>Drosophilidae</taxon>
        <taxon>Drosophila</taxon>
        <taxon>Sophophora</taxon>
    </lineage>
</organism>
<feature type="signal peptide" evidence="3">
    <location>
        <begin position="1"/>
        <end position="20"/>
    </location>
</feature>
<evidence type="ECO:0000256" key="1">
    <source>
        <dbReference type="ARBA" id="ARBA00004613"/>
    </source>
</evidence>
<evidence type="ECO:0000259" key="4">
    <source>
        <dbReference type="SMART" id="SM01318"/>
    </source>
</evidence>
<dbReference type="Proteomes" id="UP001059596">
    <property type="component" value="Unassembled WGS sequence"/>
</dbReference>
<dbReference type="EMBL" id="JAMKOV010000149">
    <property type="protein sequence ID" value="KAI8033330.1"/>
    <property type="molecule type" value="Genomic_DNA"/>
</dbReference>
<evidence type="ECO:0000313" key="5">
    <source>
        <dbReference type="EMBL" id="KAI8033330.1"/>
    </source>
</evidence>
<evidence type="ECO:0000313" key="6">
    <source>
        <dbReference type="Proteomes" id="UP001059596"/>
    </source>
</evidence>
<dbReference type="InterPro" id="IPR029277">
    <property type="entry name" value="SVWC_dom"/>
</dbReference>
<reference evidence="5" key="1">
    <citation type="journal article" date="2023" name="Genome Biol. Evol.">
        <title>Long-read-based Genome Assembly of Drosophila gunungcola Reveals Fewer Chemosensory Genes in Flower-breeding Species.</title>
        <authorList>
            <person name="Negi A."/>
            <person name="Liao B.Y."/>
            <person name="Yeh S.D."/>
        </authorList>
    </citation>
    <scope>NUCLEOTIDE SEQUENCE</scope>
    <source>
        <strain evidence="5">Sukarami</strain>
    </source>
</reference>
<feature type="domain" description="Single" evidence="4">
    <location>
        <begin position="40"/>
        <end position="108"/>
    </location>
</feature>
<keyword evidence="6" id="KW-1185">Reference proteome</keyword>
<comment type="caution">
    <text evidence="5">The sequence shown here is derived from an EMBL/GenBank/DDBJ whole genome shotgun (WGS) entry which is preliminary data.</text>
</comment>
<name>A0A9P9YAZ1_9MUSC</name>
<dbReference type="Pfam" id="PF15430">
    <property type="entry name" value="SVWC"/>
    <property type="match status" value="1"/>
</dbReference>
<dbReference type="AlphaFoldDB" id="A0A9P9YAZ1"/>
<keyword evidence="2" id="KW-0964">Secreted</keyword>
<dbReference type="GO" id="GO:0005576">
    <property type="term" value="C:extracellular region"/>
    <property type="evidence" value="ECO:0007669"/>
    <property type="project" value="UniProtKB-SubCell"/>
</dbReference>
<protein>
    <recommendedName>
        <fullName evidence="4">Single domain-containing protein</fullName>
    </recommendedName>
</protein>
<keyword evidence="3" id="KW-0732">Signal</keyword>
<evidence type="ECO:0000256" key="2">
    <source>
        <dbReference type="ARBA" id="ARBA00022525"/>
    </source>
</evidence>
<accession>A0A9P9YAZ1</accession>